<dbReference type="EMBL" id="BAAADS010000016">
    <property type="protein sequence ID" value="GAA0604897.1"/>
    <property type="molecule type" value="Genomic_DNA"/>
</dbReference>
<gene>
    <name evidence="4" type="ORF">GCM10009001_22680</name>
</gene>
<keyword evidence="2" id="KW-0732">Signal</keyword>
<feature type="compositionally biased region" description="Basic and acidic residues" evidence="1">
    <location>
        <begin position="104"/>
        <end position="116"/>
    </location>
</feature>
<accession>A0ABP3R7F8</accession>
<proteinExistence type="predicted"/>
<feature type="chain" id="PRO_5047047765" description="SH3b domain-containing protein" evidence="2">
    <location>
        <begin position="25"/>
        <end position="1076"/>
    </location>
</feature>
<evidence type="ECO:0000313" key="5">
    <source>
        <dbReference type="Proteomes" id="UP001500866"/>
    </source>
</evidence>
<feature type="domain" description="SH3b" evidence="3">
    <location>
        <begin position="738"/>
        <end position="808"/>
    </location>
</feature>
<feature type="compositionally biased region" description="Basic and acidic residues" evidence="1">
    <location>
        <begin position="172"/>
        <end position="187"/>
    </location>
</feature>
<comment type="caution">
    <text evidence="4">The sequence shown here is derived from an EMBL/GenBank/DDBJ whole genome shotgun (WGS) entry which is preliminary data.</text>
</comment>
<protein>
    <recommendedName>
        <fullName evidence="3">SH3b domain-containing protein</fullName>
    </recommendedName>
</protein>
<feature type="compositionally biased region" description="Basic and acidic residues" evidence="1">
    <location>
        <begin position="135"/>
        <end position="159"/>
    </location>
</feature>
<dbReference type="Pfam" id="PF08239">
    <property type="entry name" value="SH3_3"/>
    <property type="match status" value="1"/>
</dbReference>
<evidence type="ECO:0000256" key="2">
    <source>
        <dbReference type="SAM" id="SignalP"/>
    </source>
</evidence>
<feature type="signal peptide" evidence="2">
    <location>
        <begin position="1"/>
        <end position="24"/>
    </location>
</feature>
<dbReference type="InterPro" id="IPR038200">
    <property type="entry name" value="GW_dom_sf"/>
</dbReference>
<feature type="compositionally biased region" description="Polar residues" evidence="1">
    <location>
        <begin position="35"/>
        <end position="50"/>
    </location>
</feature>
<organism evidence="4 5">
    <name type="scientific">Virgibacillus siamensis</name>
    <dbReference type="NCBI Taxonomy" id="480071"/>
    <lineage>
        <taxon>Bacteria</taxon>
        <taxon>Bacillati</taxon>
        <taxon>Bacillota</taxon>
        <taxon>Bacilli</taxon>
        <taxon>Bacillales</taxon>
        <taxon>Bacillaceae</taxon>
        <taxon>Virgibacillus</taxon>
    </lineage>
</organism>
<evidence type="ECO:0000259" key="3">
    <source>
        <dbReference type="PROSITE" id="PS51781"/>
    </source>
</evidence>
<dbReference type="PROSITE" id="PS51781">
    <property type="entry name" value="SH3B"/>
    <property type="match status" value="1"/>
</dbReference>
<dbReference type="Gene3D" id="2.30.30.170">
    <property type="match status" value="6"/>
</dbReference>
<dbReference type="Pfam" id="PF01832">
    <property type="entry name" value="Glucosaminidase"/>
    <property type="match status" value="1"/>
</dbReference>
<dbReference type="SMART" id="SM00047">
    <property type="entry name" value="LYZ2"/>
    <property type="match status" value="1"/>
</dbReference>
<dbReference type="InterPro" id="IPR052354">
    <property type="entry name" value="Cell_Wall_Dynamics_Protein"/>
</dbReference>
<dbReference type="Gene3D" id="2.30.30.40">
    <property type="entry name" value="SH3 Domains"/>
    <property type="match status" value="2"/>
</dbReference>
<reference evidence="5" key="1">
    <citation type="journal article" date="2019" name="Int. J. Syst. Evol. Microbiol.">
        <title>The Global Catalogue of Microorganisms (GCM) 10K type strain sequencing project: providing services to taxonomists for standard genome sequencing and annotation.</title>
        <authorList>
            <consortium name="The Broad Institute Genomics Platform"/>
            <consortium name="The Broad Institute Genome Sequencing Center for Infectious Disease"/>
            <person name="Wu L."/>
            <person name="Ma J."/>
        </authorList>
    </citation>
    <scope>NUCLEOTIDE SEQUENCE [LARGE SCALE GENOMIC DNA]</scope>
    <source>
        <strain evidence="5">JCM 15395</strain>
    </source>
</reference>
<dbReference type="InterPro" id="IPR002901">
    <property type="entry name" value="MGlyc_endo_b_GlcNAc-like_dom"/>
</dbReference>
<evidence type="ECO:0000256" key="1">
    <source>
        <dbReference type="SAM" id="MobiDB-lite"/>
    </source>
</evidence>
<evidence type="ECO:0000313" key="4">
    <source>
        <dbReference type="EMBL" id="GAA0604897.1"/>
    </source>
</evidence>
<feature type="region of interest" description="Disordered" evidence="1">
    <location>
        <begin position="34"/>
        <end position="193"/>
    </location>
</feature>
<feature type="compositionally biased region" description="Basic and acidic residues" evidence="1">
    <location>
        <begin position="79"/>
        <end position="95"/>
    </location>
</feature>
<dbReference type="SMART" id="SM00287">
    <property type="entry name" value="SH3b"/>
    <property type="match status" value="2"/>
</dbReference>
<dbReference type="InterPro" id="IPR003646">
    <property type="entry name" value="SH3-like_bac-type"/>
</dbReference>
<sequence length="1076" mass="121493">MKKLSILLTVLLIFSLLIPTITFADGSEKEDAVNISKTGEQAEKSLSPTVNDKKSNELDEETESSEGDRENSKTVNDSEPGKGESEDKDVNESSDKTVNGTEKTSGDEKQQDSLHTDDDELNSQIRDQKSTSNQKQKDGKVDEENRVNLQKDKKRDVKLQQDIQGKKKEKGNKKDTEDKKQVKKESSKVSTFSAPAIKKTETSKLGQIYKPNVKIYKELGELDSAVKTGSNRTNKVYFIKKQGEVNNSLYYLISNKPSSTEGVVGWVKSSDIKTYSHVGVDSKSKTFYFRDKNNINIYDNAWGGVKDRLYHDANNLRNQKFEVNLTEKVGQDNIWYRGRFNGATKDVWVHESHLTIENPVVIENVKKTSRLGQIYDSEVNIYRTLGESASAVKTGSSRTNKVYFIKKQGEVNNSLYYLISNKPSSTEGVVGWVKSSDIKTYSHVGVDSKSKTFYFRDKNNINIYDNAWGGVKDRLYHDADNLRNQKFEVNLTEKVGQDNIWYRGRFNGETKDVWVHESHLTTENPVVIENVKKTSRLGQIYDSEVNIYRTLGKSASAMKTGSSRTNKVYFIKKQGEVNNSLYYLISNKPSSTEGVVGWVKSSDIKTYSHAGVDSKSKTFYFKDKNNINIYDNAWGGVKDRLYHDADNLRGKKLEVNLTEKVGQNNIWYRGRFNGATKDVWVHESHLLKYREPVVEYSNYDITLNEALNIQMGIENPPPQTDLYRNDPAYIHSDYVTVTSSAIISGSGVNIRTSPEFENNVAFNVDYGTEITIKDEVKGDRWQGSTKWYKIKYKNQGLFVHADLVNPNKQVATTTADLNVRAMAKIPSHIYGVLNEGTTVTIIGNDGEWYKIPYQKWRNAKRADTRRYLNPNKYDIFQHLNLGTSTKATASELNDFLNGKGVLEGTGQAFINGGEKYAVNELYLISHALHETNNGASDLATGTKVGKDRNGNATMVTSKNKDDLTKIRTVYNMFGVGANDGAALEMGSEKAYKEGWFTPEAAIIGGAKFIGEDYIHSKYNQNTLYKMRWNPIAMDNGGFAHQYATDIGWAVKQVETLKAMYEFVSNPLLQFDIVNYS</sequence>
<dbReference type="Proteomes" id="UP001500866">
    <property type="component" value="Unassembled WGS sequence"/>
</dbReference>
<dbReference type="RefSeq" id="WP_343813122.1">
    <property type="nucleotide sequence ID" value="NZ_BAAADS010000016.1"/>
</dbReference>
<dbReference type="PANTHER" id="PTHR34408">
    <property type="entry name" value="FAMILY PROTEIN, PUTATIVE-RELATED"/>
    <property type="match status" value="1"/>
</dbReference>
<name>A0ABP3R7F8_9BACI</name>
<feature type="compositionally biased region" description="Polar residues" evidence="1">
    <location>
        <begin position="122"/>
        <end position="134"/>
    </location>
</feature>
<keyword evidence="5" id="KW-1185">Reference proteome</keyword>
<dbReference type="PANTHER" id="PTHR34408:SF1">
    <property type="entry name" value="GLYCOSYL HYDROLASE FAMILY 19 DOMAIN-CONTAINING PROTEIN HI_1415"/>
    <property type="match status" value="1"/>
</dbReference>